<dbReference type="Pfam" id="PF05709">
    <property type="entry name" value="Sipho_tail"/>
    <property type="match status" value="1"/>
</dbReference>
<evidence type="ECO:0000313" key="4">
    <source>
        <dbReference type="Proteomes" id="UP000176244"/>
    </source>
</evidence>
<evidence type="ECO:0000313" key="3">
    <source>
        <dbReference type="EMBL" id="OFV69253.1"/>
    </source>
</evidence>
<dbReference type="InterPro" id="IPR008841">
    <property type="entry name" value="Siphovirus-type_tail_N"/>
</dbReference>
<name>A0A1F2PDC6_9FIRM</name>
<dbReference type="AlphaFoldDB" id="A0A1F2PDC6"/>
<dbReference type="Gene3D" id="2.40.30.200">
    <property type="match status" value="1"/>
</dbReference>
<dbReference type="OrthoDB" id="2079081at2"/>
<sequence>MKTVKFINGIGAEITLTTDSEPFLMEKFSQSTGATQYTIKGSGQDGTKFIENTLNESDVTVKLSVIGNSNDEYMRYTNQVRRIFNPKLGQGYFVYNDGEKDLKLTCVPDKVFFPEEVGRIAGKGIISLTAHDPYWHELLETKEEIALWVGDFEFDFLNGLQIPEEGIIMGHRELSLIVNCPNDGDGEAGMIIEFRALATLTNPSLRNVNTQEYVKIIKTMVAGEIIRVNTHFAEEDVEMELNGVTSNAFNYIDEDMTFLKLYQGDNLFRYDAETGLDNLIVNIYRQNKYLGV</sequence>
<protein>
    <submittedName>
        <fullName evidence="3">Phage tail protein</fullName>
    </submittedName>
</protein>
<comment type="caution">
    <text evidence="3">The sequence shown here is derived from an EMBL/GenBank/DDBJ whole genome shotgun (WGS) entry which is preliminary data.</text>
</comment>
<dbReference type="Proteomes" id="UP000176244">
    <property type="component" value="Unassembled WGS sequence"/>
</dbReference>
<dbReference type="Gene3D" id="2.60.120.860">
    <property type="match status" value="1"/>
</dbReference>
<dbReference type="EMBL" id="LKEU01000043">
    <property type="protein sequence ID" value="OFV69253.1"/>
    <property type="molecule type" value="Genomic_DNA"/>
</dbReference>
<dbReference type="Pfam" id="PF22768">
    <property type="entry name" value="SPP1_Dit"/>
    <property type="match status" value="1"/>
</dbReference>
<dbReference type="STRING" id="52694.ACWI_32970"/>
<reference evidence="3 4" key="1">
    <citation type="submission" date="2015-09" db="EMBL/GenBank/DDBJ databases">
        <title>Genome sequence of Acetobacterium wieringae DSM 1911.</title>
        <authorList>
            <person name="Poehlein A."/>
            <person name="Bengelsdorf F.R."/>
            <person name="Schiel-Bengelsdorf B."/>
            <person name="Duerre P."/>
            <person name="Daniel R."/>
        </authorList>
    </citation>
    <scope>NUCLEOTIDE SEQUENCE [LARGE SCALE GENOMIC DNA]</scope>
    <source>
        <strain evidence="3 4">DSM 1911</strain>
    </source>
</reference>
<feature type="domain" description="Siphovirus-type tail component C-terminal" evidence="2">
    <location>
        <begin position="184"/>
        <end position="273"/>
    </location>
</feature>
<dbReference type="RefSeq" id="WP_084633770.1">
    <property type="nucleotide sequence ID" value="NZ_LKEU01000043.1"/>
</dbReference>
<accession>A0A1F2PDC6</accession>
<evidence type="ECO:0000259" key="1">
    <source>
        <dbReference type="Pfam" id="PF05709"/>
    </source>
</evidence>
<organism evidence="3 4">
    <name type="scientific">Acetobacterium wieringae</name>
    <dbReference type="NCBI Taxonomy" id="52694"/>
    <lineage>
        <taxon>Bacteria</taxon>
        <taxon>Bacillati</taxon>
        <taxon>Bacillota</taxon>
        <taxon>Clostridia</taxon>
        <taxon>Eubacteriales</taxon>
        <taxon>Eubacteriaceae</taxon>
        <taxon>Acetobacterium</taxon>
    </lineage>
</organism>
<dbReference type="InterPro" id="IPR054738">
    <property type="entry name" value="Siphovirus-type_tail_C"/>
</dbReference>
<feature type="domain" description="Siphovirus-type tail component RIFT-related" evidence="1">
    <location>
        <begin position="19"/>
        <end position="129"/>
    </location>
</feature>
<gene>
    <name evidence="3" type="ORF">ACWI_32970</name>
</gene>
<proteinExistence type="predicted"/>
<evidence type="ECO:0000259" key="2">
    <source>
        <dbReference type="Pfam" id="PF22768"/>
    </source>
</evidence>